<proteinExistence type="inferred from homology"/>
<dbReference type="PROSITE" id="PS51720">
    <property type="entry name" value="G_AIG1"/>
    <property type="match status" value="1"/>
</dbReference>
<evidence type="ECO:0000256" key="2">
    <source>
        <dbReference type="ARBA" id="ARBA00022741"/>
    </source>
</evidence>
<dbReference type="InterPro" id="IPR027417">
    <property type="entry name" value="P-loop_NTPase"/>
</dbReference>
<dbReference type="GO" id="GO:0005525">
    <property type="term" value="F:GTP binding"/>
    <property type="evidence" value="ECO:0007669"/>
    <property type="project" value="UniProtKB-KW"/>
</dbReference>
<dbReference type="Gene3D" id="3.40.50.300">
    <property type="entry name" value="P-loop containing nucleotide triphosphate hydrolases"/>
    <property type="match status" value="2"/>
</dbReference>
<dbReference type="RefSeq" id="XP_005161177.2">
    <property type="nucleotide sequence ID" value="XM_005161120.5"/>
</dbReference>
<organism evidence="5 6">
    <name type="scientific">Danio rerio</name>
    <name type="common">Zebrafish</name>
    <name type="synonym">Brachydanio rerio</name>
    <dbReference type="NCBI Taxonomy" id="7955"/>
    <lineage>
        <taxon>Eukaryota</taxon>
        <taxon>Metazoa</taxon>
        <taxon>Chordata</taxon>
        <taxon>Craniata</taxon>
        <taxon>Vertebrata</taxon>
        <taxon>Euteleostomi</taxon>
        <taxon>Actinopterygii</taxon>
        <taxon>Neopterygii</taxon>
        <taxon>Teleostei</taxon>
        <taxon>Ostariophysi</taxon>
        <taxon>Cypriniformes</taxon>
        <taxon>Danionidae</taxon>
        <taxon>Danioninae</taxon>
        <taxon>Danio</taxon>
    </lineage>
</organism>
<evidence type="ECO:0000313" key="5">
    <source>
        <dbReference type="Proteomes" id="UP000000437"/>
    </source>
</evidence>
<dbReference type="Proteomes" id="UP000000437">
    <property type="component" value="Chromosome 21"/>
</dbReference>
<comment type="similarity">
    <text evidence="1">Belongs to the TRAFAC class TrmE-Era-EngA-EngB-Septin-like GTPase superfamily. AIG1/Toc34/Toc159-like paraseptin GTPase family. IAN subfamily.</text>
</comment>
<dbReference type="PANTHER" id="PTHR10903">
    <property type="entry name" value="GTPASE, IMAP FAMILY MEMBER-RELATED"/>
    <property type="match status" value="1"/>
</dbReference>
<accession>A0A8M2B817</accession>
<dbReference type="SUPFAM" id="SSF52540">
    <property type="entry name" value="P-loop containing nucleoside triphosphate hydrolases"/>
    <property type="match status" value="1"/>
</dbReference>
<reference evidence="6" key="1">
    <citation type="submission" date="2025-08" db="UniProtKB">
        <authorList>
            <consortium name="RefSeq"/>
        </authorList>
    </citation>
    <scope>IDENTIFICATION</scope>
    <source>
        <strain evidence="6">Tuebingen</strain>
        <tissue evidence="6">Fibroblasts and whole tissue</tissue>
    </source>
</reference>
<dbReference type="GeneID" id="101884429"/>
<dbReference type="RefSeq" id="XP_073791198.1">
    <property type="nucleotide sequence ID" value="XM_073935097.1"/>
</dbReference>
<name>A0A8M2B817_DANRE</name>
<keyword evidence="5" id="KW-1185">Reference proteome</keyword>
<dbReference type="InterPro" id="IPR006703">
    <property type="entry name" value="G_AIG1"/>
</dbReference>
<gene>
    <name evidence="6" type="primary">LOC101884429</name>
</gene>
<evidence type="ECO:0000259" key="4">
    <source>
        <dbReference type="PROSITE" id="PS51720"/>
    </source>
</evidence>
<protein>
    <submittedName>
        <fullName evidence="6">GTPase IMAP family member 7</fullName>
    </submittedName>
</protein>
<keyword evidence="2" id="KW-0547">Nucleotide-binding</keyword>
<dbReference type="AlphaFoldDB" id="A0A8M2B817"/>
<sequence length="361" mass="41853">MERCGYRYHVFNCKKHTDSIQVKELLDKIEEMVMENNGRRYVPDEKSNPSTELQAKIKRAKKDTEKKHRQDHILQNLLKEREEQLSEIRIVLLGREGVGKSTSGNMIMQGDFFETTLEEGFKDQRRTSRCVMKQGKVEEYHISVVDTPGWSTSHLNHAKEIFCSVKVCSPGPHAFLLVLPLNQSFRKKSEQTVKELMNLFGEHLWKHTLIIFSGSWLKDRPVEQYIACEGEALQSLIRKCGNRYYKLDHKSQSKNLLKMIGVMVAKNRGEYFTTEKKEKTSTSLFQRLIGKVLTEEEWNKREDELIDKMLEAAVVDLDEESNQPSARQKASYEYGIPSMSGDSLSDTVNSIGVKKWEFFDE</sequence>
<feature type="domain" description="AIG1-type G" evidence="4">
    <location>
        <begin position="85"/>
        <end position="281"/>
    </location>
</feature>
<evidence type="ECO:0000256" key="1">
    <source>
        <dbReference type="ARBA" id="ARBA00008535"/>
    </source>
</evidence>
<dbReference type="PANTHER" id="PTHR10903:SF107">
    <property type="entry name" value="GTPASE IMAP FAMILY MEMBER 4-LIKE-RELATED"/>
    <property type="match status" value="1"/>
</dbReference>
<dbReference type="FunFam" id="3.40.50.300:FF:005043">
    <property type="entry name" value="Si:dkey-23k10.5"/>
    <property type="match status" value="1"/>
</dbReference>
<dbReference type="InterPro" id="IPR045058">
    <property type="entry name" value="GIMA/IAN/Toc"/>
</dbReference>
<dbReference type="Pfam" id="PF04548">
    <property type="entry name" value="AIG1"/>
    <property type="match status" value="1"/>
</dbReference>
<keyword evidence="3" id="KW-0342">GTP-binding</keyword>
<dbReference type="OrthoDB" id="9982588at2759"/>
<evidence type="ECO:0000313" key="6">
    <source>
        <dbReference type="RefSeq" id="XP_005161177.2"/>
    </source>
</evidence>
<evidence type="ECO:0000256" key="3">
    <source>
        <dbReference type="ARBA" id="ARBA00023134"/>
    </source>
</evidence>